<proteinExistence type="predicted"/>
<dbReference type="Pfam" id="PF14550">
    <property type="entry name" value="Peptidase_S78_2"/>
    <property type="match status" value="1"/>
</dbReference>
<feature type="domain" description="Phage-like element PBSX protein XkdF" evidence="1">
    <location>
        <begin position="45"/>
        <end position="172"/>
    </location>
</feature>
<evidence type="ECO:0000259" key="1">
    <source>
        <dbReference type="Pfam" id="PF14550"/>
    </source>
</evidence>
<evidence type="ECO:0000313" key="3">
    <source>
        <dbReference type="Proteomes" id="UP001596023"/>
    </source>
</evidence>
<name>A0ABV9KTK8_9BACT</name>
<dbReference type="InterPro" id="IPR027924">
    <property type="entry name" value="XkdF"/>
</dbReference>
<gene>
    <name evidence="2" type="ORF">ACFO6W_07305</name>
</gene>
<accession>A0ABV9KTK8</accession>
<reference evidence="3" key="1">
    <citation type="journal article" date="2019" name="Int. J. Syst. Evol. Microbiol.">
        <title>The Global Catalogue of Microorganisms (GCM) 10K type strain sequencing project: providing services to taxonomists for standard genome sequencing and annotation.</title>
        <authorList>
            <consortium name="The Broad Institute Genomics Platform"/>
            <consortium name="The Broad Institute Genome Sequencing Center for Infectious Disease"/>
            <person name="Wu L."/>
            <person name="Ma J."/>
        </authorList>
    </citation>
    <scope>NUCLEOTIDE SEQUENCE [LARGE SCALE GENOMIC DNA]</scope>
    <source>
        <strain evidence="3">CCUG 66188</strain>
    </source>
</reference>
<organism evidence="2 3">
    <name type="scientific">Dysgonomonas termitidis</name>
    <dbReference type="NCBI Taxonomy" id="1516126"/>
    <lineage>
        <taxon>Bacteria</taxon>
        <taxon>Pseudomonadati</taxon>
        <taxon>Bacteroidota</taxon>
        <taxon>Bacteroidia</taxon>
        <taxon>Bacteroidales</taxon>
        <taxon>Dysgonomonadaceae</taxon>
        <taxon>Dysgonomonas</taxon>
    </lineage>
</organism>
<dbReference type="EMBL" id="JBHSGN010000057">
    <property type="protein sequence ID" value="MFC4673494.1"/>
    <property type="molecule type" value="Genomic_DNA"/>
</dbReference>
<sequence length="177" mass="20370">MNLPIYNCIIDDNEDDMTGICAISFVDCPANEVDFVTLKKNSEHILLNRDTKKRIITGVVLKPEQLIYRHSEELGDYYIRFSAEQIERIAQKMMRTGVALHNTTHQHQTPLSGNYLTELWIVADPQTDKSKALGFEDLPKGTLMCSYKVEDEKYWNTEVMTGHVKGFSLEGFFNLLY</sequence>
<keyword evidence="3" id="KW-1185">Reference proteome</keyword>
<evidence type="ECO:0000313" key="2">
    <source>
        <dbReference type="EMBL" id="MFC4673494.1"/>
    </source>
</evidence>
<protein>
    <submittedName>
        <fullName evidence="2">XkdF-like putative serine protease domain-containing protein</fullName>
    </submittedName>
</protein>
<dbReference type="RefSeq" id="WP_379994824.1">
    <property type="nucleotide sequence ID" value="NZ_JBHSGN010000057.1"/>
</dbReference>
<dbReference type="Proteomes" id="UP001596023">
    <property type="component" value="Unassembled WGS sequence"/>
</dbReference>
<comment type="caution">
    <text evidence="2">The sequence shown here is derived from an EMBL/GenBank/DDBJ whole genome shotgun (WGS) entry which is preliminary data.</text>
</comment>